<gene>
    <name evidence="2" type="ORF">GCM10007964_50180</name>
</gene>
<dbReference type="Proteomes" id="UP000645217">
    <property type="component" value="Unassembled WGS sequence"/>
</dbReference>
<comment type="caution">
    <text evidence="2">The sequence shown here is derived from an EMBL/GenBank/DDBJ whole genome shotgun (WGS) entry which is preliminary data.</text>
</comment>
<proteinExistence type="predicted"/>
<dbReference type="SUPFAM" id="SSF159888">
    <property type="entry name" value="YdhG-like"/>
    <property type="match status" value="1"/>
</dbReference>
<protein>
    <recommendedName>
        <fullName evidence="4">YdhG-like domain-containing protein</fullName>
    </recommendedName>
</protein>
<dbReference type="RefSeq" id="WP_189165493.1">
    <property type="nucleotide sequence ID" value="NZ_BMNT01000029.1"/>
</dbReference>
<dbReference type="Gene3D" id="3.90.1150.200">
    <property type="match status" value="1"/>
</dbReference>
<evidence type="ECO:0000313" key="3">
    <source>
        <dbReference type="Proteomes" id="UP000645217"/>
    </source>
</evidence>
<evidence type="ECO:0000256" key="1">
    <source>
        <dbReference type="SAM" id="MobiDB-lite"/>
    </source>
</evidence>
<keyword evidence="3" id="KW-1185">Reference proteome</keyword>
<organism evidence="2 3">
    <name type="scientific">Sphaerisporangium melleum</name>
    <dbReference type="NCBI Taxonomy" id="321316"/>
    <lineage>
        <taxon>Bacteria</taxon>
        <taxon>Bacillati</taxon>
        <taxon>Actinomycetota</taxon>
        <taxon>Actinomycetes</taxon>
        <taxon>Streptosporangiales</taxon>
        <taxon>Streptosporangiaceae</taxon>
        <taxon>Sphaerisporangium</taxon>
    </lineage>
</organism>
<evidence type="ECO:0000313" key="2">
    <source>
        <dbReference type="EMBL" id="GGL02046.1"/>
    </source>
</evidence>
<dbReference type="EMBL" id="BMNT01000029">
    <property type="protein sequence ID" value="GGL02046.1"/>
    <property type="molecule type" value="Genomic_DNA"/>
</dbReference>
<sequence length="150" mass="16625">MSSTESSGYEGFTAEERAAMKDHAEERKKAARRGSRADKAAEAVRDLLAKIAEFQEPDRIMAERVHEVVMASAPDLAPRLWYGMPAYALDGKIVCHFQPAEKFKTRYATLGFSDRANLDDGAMWPVAFALTEMTQEVEARIAALVKQAVS</sequence>
<feature type="region of interest" description="Disordered" evidence="1">
    <location>
        <begin position="1"/>
        <end position="40"/>
    </location>
</feature>
<accession>A0A917VNK1</accession>
<reference evidence="2" key="1">
    <citation type="journal article" date="2014" name="Int. J. Syst. Evol. Microbiol.">
        <title>Complete genome sequence of Corynebacterium casei LMG S-19264T (=DSM 44701T), isolated from a smear-ripened cheese.</title>
        <authorList>
            <consortium name="US DOE Joint Genome Institute (JGI-PGF)"/>
            <person name="Walter F."/>
            <person name="Albersmeier A."/>
            <person name="Kalinowski J."/>
            <person name="Ruckert C."/>
        </authorList>
    </citation>
    <scope>NUCLEOTIDE SEQUENCE</scope>
    <source>
        <strain evidence="2">JCM 13064</strain>
    </source>
</reference>
<evidence type="ECO:0008006" key="4">
    <source>
        <dbReference type="Google" id="ProtNLM"/>
    </source>
</evidence>
<reference evidence="2" key="2">
    <citation type="submission" date="2020-09" db="EMBL/GenBank/DDBJ databases">
        <authorList>
            <person name="Sun Q."/>
            <person name="Ohkuma M."/>
        </authorList>
    </citation>
    <scope>NUCLEOTIDE SEQUENCE</scope>
    <source>
        <strain evidence="2">JCM 13064</strain>
    </source>
</reference>
<dbReference type="AlphaFoldDB" id="A0A917VNK1"/>
<name>A0A917VNK1_9ACTN</name>
<feature type="compositionally biased region" description="Basic and acidic residues" evidence="1">
    <location>
        <begin position="14"/>
        <end position="28"/>
    </location>
</feature>